<dbReference type="PROSITE" id="PS51736">
    <property type="entry name" value="RECOMBINASES_3"/>
    <property type="match status" value="1"/>
</dbReference>
<dbReference type="InterPro" id="IPR036162">
    <property type="entry name" value="Resolvase-like_N_sf"/>
</dbReference>
<dbReference type="Gene3D" id="3.90.1750.20">
    <property type="entry name" value="Putative Large Serine Recombinase, Chain B, Domain 2"/>
    <property type="match status" value="1"/>
</dbReference>
<dbReference type="Gene3D" id="3.40.50.1390">
    <property type="entry name" value="Resolvase, N-terminal catalytic domain"/>
    <property type="match status" value="1"/>
</dbReference>
<dbReference type="PANTHER" id="PTHR30461:SF23">
    <property type="entry name" value="DNA RECOMBINASE-RELATED"/>
    <property type="match status" value="1"/>
</dbReference>
<keyword evidence="1" id="KW-0229">DNA integration</keyword>
<dbReference type="InterPro" id="IPR025827">
    <property type="entry name" value="Zn_ribbon_recom_dom"/>
</dbReference>
<dbReference type="InterPro" id="IPR006118">
    <property type="entry name" value="Recombinase_CS"/>
</dbReference>
<accession>A0A1B1MXR6</accession>
<dbReference type="InterPro" id="IPR011109">
    <property type="entry name" value="DNA_bind_recombinase_dom"/>
</dbReference>
<feature type="coiled-coil region" evidence="6">
    <location>
        <begin position="384"/>
        <end position="411"/>
    </location>
</feature>
<dbReference type="InterPro" id="IPR050639">
    <property type="entry name" value="SSR_resolvase"/>
</dbReference>
<keyword evidence="6" id="KW-0175">Coiled coil</keyword>
<sequence length="523" mass="61327">MHLEKIRCAIYARVSTDQQGDSIENQVSQCQEYISRLGQQYDYTNVIIYKDEAVSGYYTSVFDRVEMKKAIQDAKNNQFKLLVFKEVSRVGRDKQENPAIIGMFEQYGVRVVAINDNYDSLNKDNITFDILSVLSEQESKKISSRVSSARKQKARRGQWGGEPPIGYKVNRESKRLEIDPDFKDIPIKIFELYVEKGMGTFKVAEYLNNKGIKTKNGNRWSRETINKLLRNQAYIGSVVYGTRKNQLQREYDDHGKMSKKKVQIKINKTEWQIVEDAHEPLIKKDVFYAAQRILLSKSHNRAPRRAYHPLTGILKCGKCNEGMVCQKRTYNSKEYRYYICKTYHKYGRDVCSQTNVNADELERVILDSVRQRLDKLPNDPFVMVANKSKDIERIQKEIKVKQQNKDKWKKDQIDIFKQRDLFDEETYQQQMLDIKRHILLLDEEITVMEKQIESLMDQIAESSSLEHYLEEFRKLDIGGPGSMCTSVNRVDTKNRENYAADRYIRSHSLGVEYPIAEWIRFPL</sequence>
<dbReference type="InterPro" id="IPR006119">
    <property type="entry name" value="Resolv_N"/>
</dbReference>
<keyword evidence="2" id="KW-0238">DNA-binding</keyword>
<proteinExistence type="predicted"/>
<dbReference type="Proteomes" id="UP000092573">
    <property type="component" value="Chromosome"/>
</dbReference>
<feature type="domain" description="Resolvase/invertase-type recombinase catalytic" evidence="7">
    <location>
        <begin position="7"/>
        <end position="157"/>
    </location>
</feature>
<dbReference type="InterPro" id="IPR038109">
    <property type="entry name" value="DNA_bind_recomb_sf"/>
</dbReference>
<dbReference type="GO" id="GO:0003677">
    <property type="term" value="F:DNA binding"/>
    <property type="evidence" value="ECO:0007669"/>
    <property type="project" value="UniProtKB-KW"/>
</dbReference>
<dbReference type="EMBL" id="CP014167">
    <property type="protein sequence ID" value="ANS73965.1"/>
    <property type="molecule type" value="Genomic_DNA"/>
</dbReference>
<dbReference type="PROSITE" id="PS00397">
    <property type="entry name" value="RECOMBINASES_1"/>
    <property type="match status" value="1"/>
</dbReference>
<name>A0A1B1MXR6_9BACL</name>
<dbReference type="STRING" id="1462996.AWM70_04760"/>
<organism evidence="9 10">
    <name type="scientific">Paenibacillus yonginensis</name>
    <dbReference type="NCBI Taxonomy" id="1462996"/>
    <lineage>
        <taxon>Bacteria</taxon>
        <taxon>Bacillati</taxon>
        <taxon>Bacillota</taxon>
        <taxon>Bacilli</taxon>
        <taxon>Bacillales</taxon>
        <taxon>Paenibacillaceae</taxon>
        <taxon>Paenibacillus</taxon>
    </lineage>
</organism>
<evidence type="ECO:0000256" key="3">
    <source>
        <dbReference type="ARBA" id="ARBA00023172"/>
    </source>
</evidence>
<dbReference type="Pfam" id="PF00239">
    <property type="entry name" value="Resolvase"/>
    <property type="match status" value="1"/>
</dbReference>
<dbReference type="KEGG" id="pyg:AWM70_04760"/>
<dbReference type="OrthoDB" id="9811097at2"/>
<dbReference type="CDD" id="cd00338">
    <property type="entry name" value="Ser_Recombinase"/>
    <property type="match status" value="1"/>
</dbReference>
<evidence type="ECO:0000256" key="2">
    <source>
        <dbReference type="ARBA" id="ARBA00023125"/>
    </source>
</evidence>
<dbReference type="SUPFAM" id="SSF53041">
    <property type="entry name" value="Resolvase-like"/>
    <property type="match status" value="1"/>
</dbReference>
<evidence type="ECO:0000259" key="8">
    <source>
        <dbReference type="PROSITE" id="PS51737"/>
    </source>
</evidence>
<evidence type="ECO:0000256" key="6">
    <source>
        <dbReference type="SAM" id="Coils"/>
    </source>
</evidence>
<protein>
    <submittedName>
        <fullName evidence="9">Site-specific recombinase</fullName>
    </submittedName>
</protein>
<keyword evidence="10" id="KW-1185">Reference proteome</keyword>
<evidence type="ECO:0000256" key="1">
    <source>
        <dbReference type="ARBA" id="ARBA00022908"/>
    </source>
</evidence>
<dbReference type="SMART" id="SM00857">
    <property type="entry name" value="Resolvase"/>
    <property type="match status" value="1"/>
</dbReference>
<dbReference type="PROSITE" id="PS51737">
    <property type="entry name" value="RECOMBINASE_DNA_BIND"/>
    <property type="match status" value="1"/>
</dbReference>
<evidence type="ECO:0000256" key="4">
    <source>
        <dbReference type="PIRSR" id="PIRSR606118-50"/>
    </source>
</evidence>
<reference evidence="9 10" key="1">
    <citation type="submission" date="2016-01" db="EMBL/GenBank/DDBJ databases">
        <title>Complete Genome Sequence of Paenibacillus yonginensis DCY84, a novel Plant Growth-Promoting Bacteria with Elicitation of Induced Systemic Resistance.</title>
        <authorList>
            <person name="Kim Y.J."/>
            <person name="Yang D.C."/>
            <person name="Sukweenadhi J."/>
        </authorList>
    </citation>
    <scope>NUCLEOTIDE SEQUENCE [LARGE SCALE GENOMIC DNA]</scope>
    <source>
        <strain evidence="9 10">DCY84</strain>
    </source>
</reference>
<evidence type="ECO:0000313" key="10">
    <source>
        <dbReference type="Proteomes" id="UP000092573"/>
    </source>
</evidence>
<dbReference type="GO" id="GO:0000150">
    <property type="term" value="F:DNA strand exchange activity"/>
    <property type="evidence" value="ECO:0007669"/>
    <property type="project" value="InterPro"/>
</dbReference>
<evidence type="ECO:0000259" key="7">
    <source>
        <dbReference type="PROSITE" id="PS51736"/>
    </source>
</evidence>
<dbReference type="PANTHER" id="PTHR30461">
    <property type="entry name" value="DNA-INVERTASE FROM LAMBDOID PROPHAGE"/>
    <property type="match status" value="1"/>
</dbReference>
<keyword evidence="3" id="KW-0233">DNA recombination</keyword>
<dbReference type="AlphaFoldDB" id="A0A1B1MXR6"/>
<evidence type="ECO:0000256" key="5">
    <source>
        <dbReference type="PROSITE-ProRule" id="PRU10137"/>
    </source>
</evidence>
<dbReference type="Pfam" id="PF07508">
    <property type="entry name" value="Recombinase"/>
    <property type="match status" value="1"/>
</dbReference>
<evidence type="ECO:0000313" key="9">
    <source>
        <dbReference type="EMBL" id="ANS73965.1"/>
    </source>
</evidence>
<gene>
    <name evidence="9" type="ORF">AWM70_04760</name>
</gene>
<dbReference type="Pfam" id="PF13408">
    <property type="entry name" value="Zn_ribbon_recom"/>
    <property type="match status" value="1"/>
</dbReference>
<dbReference type="GO" id="GO:0015074">
    <property type="term" value="P:DNA integration"/>
    <property type="evidence" value="ECO:0007669"/>
    <property type="project" value="UniProtKB-KW"/>
</dbReference>
<dbReference type="RefSeq" id="WP_068694573.1">
    <property type="nucleotide sequence ID" value="NZ_CP014167.1"/>
</dbReference>
<feature type="domain" description="Recombinase" evidence="8">
    <location>
        <begin position="164"/>
        <end position="300"/>
    </location>
</feature>
<feature type="active site" description="O-(5'-phospho-DNA)-serine intermediate" evidence="4 5">
    <location>
        <position position="15"/>
    </location>
</feature>